<gene>
    <name evidence="2" type="ORF">ASTO00021_LOCUS764</name>
</gene>
<dbReference type="InterPro" id="IPR029063">
    <property type="entry name" value="SAM-dependent_MTases_sf"/>
</dbReference>
<organism evidence="2">
    <name type="scientific">Aplanochytrium stocchinoi</name>
    <dbReference type="NCBI Taxonomy" id="215587"/>
    <lineage>
        <taxon>Eukaryota</taxon>
        <taxon>Sar</taxon>
        <taxon>Stramenopiles</taxon>
        <taxon>Bigyra</taxon>
        <taxon>Labyrinthulomycetes</taxon>
        <taxon>Thraustochytrida</taxon>
        <taxon>Thraustochytriidae</taxon>
        <taxon>Aplanochytrium</taxon>
    </lineage>
</organism>
<reference evidence="2" key="1">
    <citation type="submission" date="2021-01" db="EMBL/GenBank/DDBJ databases">
        <authorList>
            <person name="Corre E."/>
            <person name="Pelletier E."/>
            <person name="Niang G."/>
            <person name="Scheremetjew M."/>
            <person name="Finn R."/>
            <person name="Kale V."/>
            <person name="Holt S."/>
            <person name="Cochrane G."/>
            <person name="Meng A."/>
            <person name="Brown T."/>
            <person name="Cohen L."/>
        </authorList>
    </citation>
    <scope>NUCLEOTIDE SEQUENCE</scope>
    <source>
        <strain evidence="2">GSBS06</strain>
    </source>
</reference>
<dbReference type="SUPFAM" id="SSF53335">
    <property type="entry name" value="S-adenosyl-L-methionine-dependent methyltransferases"/>
    <property type="match status" value="1"/>
</dbReference>
<evidence type="ECO:0000256" key="1">
    <source>
        <dbReference type="SAM" id="MobiDB-lite"/>
    </source>
</evidence>
<dbReference type="Gene3D" id="3.40.50.150">
    <property type="entry name" value="Vaccinia Virus protein VP39"/>
    <property type="match status" value="1"/>
</dbReference>
<feature type="region of interest" description="Disordered" evidence="1">
    <location>
        <begin position="186"/>
        <end position="224"/>
    </location>
</feature>
<evidence type="ECO:0000313" key="2">
    <source>
        <dbReference type="EMBL" id="CAE0430436.1"/>
    </source>
</evidence>
<dbReference type="EMBL" id="HBIN01001340">
    <property type="protein sequence ID" value="CAE0430436.1"/>
    <property type="molecule type" value="Transcribed_RNA"/>
</dbReference>
<dbReference type="AlphaFoldDB" id="A0A7S3PEY5"/>
<name>A0A7S3PEY5_9STRA</name>
<protein>
    <recommendedName>
        <fullName evidence="3">Methyltransferase domain-containing protein</fullName>
    </recommendedName>
</protein>
<sequence length="408" mass="45121">MYRELDPKVFQDPKHSSWINLGFWAHPGRENSAAISYASACEGLARLVGDEAELTPGYTVLDLGCGRGDSLQLWKETYEVEMVVGVNTTPAECEAARKKSGSEVYCQDAVRFVGNDINIPGKSSENKTMTEKSDSISGDRLENKIEKVKSASTKTTWLSDMMWSIVTPILTRDDDNNDFVLVRNSESESDAITENSDTLDEKDRDTKSVSDSEDKKLDESEKEANRAISAEAEKGFDAVVVVDAMYHFDTRIDCFRNLNFSHVLRKGGRVAAVDILGAKMLATDDLGSFNLSAALLSPFRVAMLYIVALAAGAPLQNLIYDEPSFQKWCTGYNKGNDAHEGSGLSFIDYRSRDITDEVLPGFASYAWNKAKDADSLKDKIMLSVSSLFMNFLYTSGLVRVHLFGMTKA</sequence>
<proteinExistence type="predicted"/>
<feature type="compositionally biased region" description="Basic and acidic residues" evidence="1">
    <location>
        <begin position="199"/>
        <end position="224"/>
    </location>
</feature>
<evidence type="ECO:0008006" key="3">
    <source>
        <dbReference type="Google" id="ProtNLM"/>
    </source>
</evidence>
<accession>A0A7S3PEY5</accession>